<evidence type="ECO:0000259" key="2">
    <source>
        <dbReference type="Pfam" id="PF20041"/>
    </source>
</evidence>
<evidence type="ECO:0000256" key="1">
    <source>
        <dbReference type="SAM" id="SignalP"/>
    </source>
</evidence>
<dbReference type="Proteomes" id="UP000093508">
    <property type="component" value="Unassembled WGS sequence"/>
</dbReference>
<reference evidence="3 4" key="1">
    <citation type="submission" date="2016-07" db="EMBL/GenBank/DDBJ databases">
        <authorList>
            <person name="Jeong J.-J."/>
            <person name="Kim D.W."/>
            <person name="Sang M.K."/>
            <person name="Choi I.-G."/>
            <person name="Kim K.D."/>
        </authorList>
    </citation>
    <scope>NUCLEOTIDE SEQUENCE [LARGE SCALE GENOMIC DNA]</scope>
    <source>
        <strain evidence="3 4">C-26</strain>
    </source>
</reference>
<name>A0ABX2X9G1_9FLAO</name>
<proteinExistence type="predicted"/>
<protein>
    <recommendedName>
        <fullName evidence="2">DUF6443 domain-containing protein</fullName>
    </recommendedName>
</protein>
<dbReference type="PANTHER" id="PTHR32305">
    <property type="match status" value="1"/>
</dbReference>
<dbReference type="Pfam" id="PF20041">
    <property type="entry name" value="DUF6443"/>
    <property type="match status" value="1"/>
</dbReference>
<organism evidence="3 4">
    <name type="scientific">Chryseobacterium contaminans</name>
    <dbReference type="NCBI Taxonomy" id="1423959"/>
    <lineage>
        <taxon>Bacteria</taxon>
        <taxon>Pseudomonadati</taxon>
        <taxon>Bacteroidota</taxon>
        <taxon>Flavobacteriia</taxon>
        <taxon>Flavobacteriales</taxon>
        <taxon>Weeksellaceae</taxon>
        <taxon>Chryseobacterium group</taxon>
        <taxon>Chryseobacterium</taxon>
    </lineage>
</organism>
<dbReference type="InterPro" id="IPR022385">
    <property type="entry name" value="Rhs_assc_core"/>
</dbReference>
<keyword evidence="4" id="KW-1185">Reference proteome</keyword>
<dbReference type="NCBIfam" id="TIGR03696">
    <property type="entry name" value="Rhs_assc_core"/>
    <property type="match status" value="1"/>
</dbReference>
<dbReference type="Gene3D" id="2.180.10.10">
    <property type="entry name" value="RHS repeat-associated core"/>
    <property type="match status" value="1"/>
</dbReference>
<dbReference type="RefSeq" id="WP_066692482.1">
    <property type="nucleotide sequence ID" value="NZ_MAYF01000046.1"/>
</dbReference>
<feature type="domain" description="DUF6443" evidence="2">
    <location>
        <begin position="34"/>
        <end position="151"/>
    </location>
</feature>
<feature type="chain" id="PRO_5047426352" description="DUF6443 domain-containing protein" evidence="1">
    <location>
        <begin position="22"/>
        <end position="1178"/>
    </location>
</feature>
<evidence type="ECO:0000313" key="4">
    <source>
        <dbReference type="Proteomes" id="UP000093508"/>
    </source>
</evidence>
<sequence>MKKILIPIGMLLMGHSVHAQATPGENYIQSRTYLDYNGTTPTKISETVQYFDGLGRLKQVVGIKASPGGKDVVTPIEYDQFGRQVKDYLPIPQSGTQSGAIYTSPLGNASSVYGGEKIYSEKALENSPLDRIQQQIQVGNDWSNKPIKFDYEANTDGEVKKYTATFNYSTFESSITLSGTYGGGQLYKNTVTDEDGNKTIEFKNGKGQVLLVRKIVSATENADTYYVYNDYDQLAYVIPPLASVLPAIDQTTLDTLCYQYKYDGKNRLVEKKVPGKGWEYMVYDRSDRLILSQDANLRAANKWLITKYDKLGRIAYTGFLTGGERANRQNEINNALIAEDRNGQGFTRNGITVYYTDNYFIGEIPTILSVNYYDTYPSYSFNPPFPTVIQGAETLKETVSSEGRSTKSLPVMSLIKNIEDDNWTKNYTYYDTKGRVVGTHSINHLGGYTKTESRLDFAGVAQTVITRHKRLETDTERVITENFEYDHQNRLLVHKHQVDSNPTEVLTQNKYNELSQLETKKVGGVDIANPLQTIDYRYNIRGWLTMINDPSNLNGKLFGYALKYQDPAIPTTSAPQFGGNIAEAHWKTSDDDVYKVYHYAYDKLNRLKSGVYREPYTTLPDKSFFNEELNYDLNGNITRLWRTGKNDSNTALLVDNLTYGYQGNRLQTITDATQNEAGYEGGGNLIDYDLNGNMTTMKDKGISTITYNYLNLPNTFAISHPDPIVVGQLSTANMEYLYRADGVKLRKIYSTRPARGNTRTSMTDYLDGFQYFYKEGGGICITCRTETALEEQAYGNLGKTFPDLGEPPTWKLDFVPTAEGFYSFTENRYIYQYKDHLGNARVSFAKDSTGALKVTDTNNYYPFGLSHISGMLSLSNFGGLYSYKYNGKELQETGMYDYGARMYMPDIGRWGVHDPLSELQFAYSPYSYVYGNPIRFNDPTGMIGEEDPPKKGSTPNNPIEIGEVKLTKNVSDSKLSFMGIQSLNAYHGSQDRLAFGIRNSKAALATEKFERNLAFTMGTFLMGGSNLVASAGGATLDAVVDYQDPEDQEAIQVVQLAAIGLQLKHGNVKALQNLVNEAEEVTISSVVKKDAKILKLAQETFKGNDLLRKEANALIEQLKLGNINPGIGTKNIGKNVFEARSRGGARVYFRNSSNGVEIVGYSHKGNQQQVINHLLKDK</sequence>
<dbReference type="InterPro" id="IPR045619">
    <property type="entry name" value="DUF6443"/>
</dbReference>
<feature type="signal peptide" evidence="1">
    <location>
        <begin position="1"/>
        <end position="21"/>
    </location>
</feature>
<dbReference type="PANTHER" id="PTHR32305:SF15">
    <property type="entry name" value="PROTEIN RHSA-RELATED"/>
    <property type="match status" value="1"/>
</dbReference>
<gene>
    <name evidence="3" type="ORF">BBH99_05370</name>
</gene>
<dbReference type="InterPro" id="IPR050708">
    <property type="entry name" value="T6SS_VgrG/RHS"/>
</dbReference>
<evidence type="ECO:0000313" key="3">
    <source>
        <dbReference type="EMBL" id="OCA79874.1"/>
    </source>
</evidence>
<comment type="caution">
    <text evidence="3">The sequence shown here is derived from an EMBL/GenBank/DDBJ whole genome shotgun (WGS) entry which is preliminary data.</text>
</comment>
<dbReference type="EMBL" id="MAYF01000046">
    <property type="protein sequence ID" value="OCA79874.1"/>
    <property type="molecule type" value="Genomic_DNA"/>
</dbReference>
<accession>A0ABX2X9G1</accession>
<keyword evidence="1" id="KW-0732">Signal</keyword>